<dbReference type="SUPFAM" id="SSF52113">
    <property type="entry name" value="BRCT domain"/>
    <property type="match status" value="1"/>
</dbReference>
<accession>A0A2N1JCG4</accession>
<dbReference type="InterPro" id="IPR013783">
    <property type="entry name" value="Ig-like_fold"/>
</dbReference>
<evidence type="ECO:0000256" key="1">
    <source>
        <dbReference type="SAM" id="MobiDB-lite"/>
    </source>
</evidence>
<dbReference type="InterPro" id="IPR031669">
    <property type="entry name" value="Fn3_2"/>
</dbReference>
<dbReference type="InterPro" id="IPR036116">
    <property type="entry name" value="FN3_sf"/>
</dbReference>
<evidence type="ECO:0000313" key="5">
    <source>
        <dbReference type="Proteomes" id="UP000232875"/>
    </source>
</evidence>
<dbReference type="InterPro" id="IPR003961">
    <property type="entry name" value="FN3_dom"/>
</dbReference>
<dbReference type="Gene3D" id="3.40.50.10190">
    <property type="entry name" value="BRCT domain"/>
    <property type="match status" value="1"/>
</dbReference>
<reference evidence="4 5" key="1">
    <citation type="submission" date="2017-10" db="EMBL/GenBank/DDBJ databases">
        <title>A novel species of cold-tolerant Malassezia isolated from bats.</title>
        <authorList>
            <person name="Lorch J.M."/>
            <person name="Palmer J.M."/>
            <person name="Vanderwolf K.J."/>
            <person name="Schmidt K.Z."/>
            <person name="Verant M.L."/>
            <person name="Weller T.J."/>
            <person name="Blehert D.S."/>
        </authorList>
    </citation>
    <scope>NUCLEOTIDE SEQUENCE [LARGE SCALE GENOMIC DNA]</scope>
    <source>
        <strain evidence="4 5">NWHC:44797-103</strain>
    </source>
</reference>
<dbReference type="PROSITE" id="PS50853">
    <property type="entry name" value="FN3"/>
    <property type="match status" value="1"/>
</dbReference>
<dbReference type="Pfam" id="PF16892">
    <property type="entry name" value="CHS5_N"/>
    <property type="match status" value="1"/>
</dbReference>
<name>A0A2N1JCG4_9BASI</name>
<feature type="domain" description="BRCT" evidence="2">
    <location>
        <begin position="192"/>
        <end position="272"/>
    </location>
</feature>
<feature type="domain" description="Fibronectin type-III" evidence="3">
    <location>
        <begin position="99"/>
        <end position="192"/>
    </location>
</feature>
<protein>
    <submittedName>
        <fullName evidence="4">Chs5p</fullName>
    </submittedName>
</protein>
<dbReference type="OrthoDB" id="245697at2759"/>
<dbReference type="Pfam" id="PF16893">
    <property type="entry name" value="fn3_2"/>
    <property type="match status" value="1"/>
</dbReference>
<dbReference type="SUPFAM" id="SSF49265">
    <property type="entry name" value="Fibronectin type III"/>
    <property type="match status" value="1"/>
</dbReference>
<dbReference type="GO" id="GO:0006893">
    <property type="term" value="P:Golgi to plasma membrane transport"/>
    <property type="evidence" value="ECO:0007669"/>
    <property type="project" value="TreeGrafter"/>
</dbReference>
<proteinExistence type="predicted"/>
<dbReference type="EMBL" id="KZ454989">
    <property type="protein sequence ID" value="PKI84222.1"/>
    <property type="molecule type" value="Genomic_DNA"/>
</dbReference>
<evidence type="ECO:0000313" key="4">
    <source>
        <dbReference type="EMBL" id="PKI84222.1"/>
    </source>
</evidence>
<organism evidence="4 5">
    <name type="scientific">Malassezia vespertilionis</name>
    <dbReference type="NCBI Taxonomy" id="2020962"/>
    <lineage>
        <taxon>Eukaryota</taxon>
        <taxon>Fungi</taxon>
        <taxon>Dikarya</taxon>
        <taxon>Basidiomycota</taxon>
        <taxon>Ustilaginomycotina</taxon>
        <taxon>Malasseziomycetes</taxon>
        <taxon>Malasseziales</taxon>
        <taxon>Malasseziaceae</taxon>
        <taxon>Malassezia</taxon>
    </lineage>
</organism>
<dbReference type="CDD" id="cd00063">
    <property type="entry name" value="FN3"/>
    <property type="match status" value="1"/>
</dbReference>
<dbReference type="InterPro" id="IPR052827">
    <property type="entry name" value="CHS_Export/Cell_Fusion_Reg"/>
</dbReference>
<feature type="compositionally biased region" description="Basic and acidic residues" evidence="1">
    <location>
        <begin position="300"/>
        <end position="310"/>
    </location>
</feature>
<feature type="compositionally biased region" description="Basic and acidic residues" evidence="1">
    <location>
        <begin position="346"/>
        <end position="355"/>
    </location>
</feature>
<dbReference type="GO" id="GO:0034044">
    <property type="term" value="C:exomer complex"/>
    <property type="evidence" value="ECO:0007669"/>
    <property type="project" value="TreeGrafter"/>
</dbReference>
<dbReference type="PANTHER" id="PTHR47351">
    <property type="entry name" value="CHITIN BIOSYNTHESIS PROTEIN CHS5"/>
    <property type="match status" value="1"/>
</dbReference>
<dbReference type="AlphaFoldDB" id="A0A2N1JCG4"/>
<dbReference type="PANTHER" id="PTHR47351:SF1">
    <property type="entry name" value="CHITIN BIOSYNTHESIS PROTEIN CHS5"/>
    <property type="match status" value="1"/>
</dbReference>
<dbReference type="CDD" id="cd13945">
    <property type="entry name" value="Chs5_N"/>
    <property type="match status" value="1"/>
</dbReference>
<feature type="region of interest" description="Disordered" evidence="1">
    <location>
        <begin position="300"/>
        <end position="355"/>
    </location>
</feature>
<dbReference type="PROSITE" id="PS50172">
    <property type="entry name" value="BRCT"/>
    <property type="match status" value="1"/>
</dbReference>
<dbReference type="Gene3D" id="2.60.40.10">
    <property type="entry name" value="Immunoglobulins"/>
    <property type="match status" value="1"/>
</dbReference>
<dbReference type="Pfam" id="PF12738">
    <property type="entry name" value="PTCB-BRCT"/>
    <property type="match status" value="1"/>
</dbReference>
<dbReference type="InterPro" id="IPR036420">
    <property type="entry name" value="BRCT_dom_sf"/>
</dbReference>
<dbReference type="InterPro" id="IPR001357">
    <property type="entry name" value="BRCT_dom"/>
</dbReference>
<dbReference type="Gene3D" id="6.20.120.50">
    <property type="match status" value="1"/>
</dbReference>
<evidence type="ECO:0000259" key="2">
    <source>
        <dbReference type="PROSITE" id="PS50172"/>
    </source>
</evidence>
<dbReference type="InterPro" id="IPR031673">
    <property type="entry name" value="Chs5_N"/>
</dbReference>
<dbReference type="GO" id="GO:0000747">
    <property type="term" value="P:conjugation with cellular fusion"/>
    <property type="evidence" value="ECO:0007669"/>
    <property type="project" value="TreeGrafter"/>
</dbReference>
<sequence length="355" mass="39298">MSQHYVQKIAPALMQNPKSETNGNVNYTFTVGKLDAGIAILIGERASLIEFPSLLLPDGVKLGSVVDICVKRNETEEQNKREEFVSLQDDILQMYGLNSPTPPVLRLRNATQTTLSLEWDPLQLANAKLLSLDIVRNGQRIAKIPNPLSATSTKLSGLALNTKYTIQLVLCTSAGIFSSEELLTQTHTIYDLSGIHVCLGMIRDAALRDATKEVVQAIDAHWSDQLLIETTHLVCTEEPTRGAPDADMQRVYAKAQQLSIPMVQPHWVFAMVNIGSYYLDKIPPNAMRVKERIRKAKLHDELREEGREVATPETEAPLPPLPSEAEALSHEMDEEQSEAELPADSSAEHDALFGQ</sequence>
<evidence type="ECO:0000259" key="3">
    <source>
        <dbReference type="PROSITE" id="PS50853"/>
    </source>
</evidence>
<gene>
    <name evidence="4" type="primary">CHS5</name>
    <name evidence="4" type="ORF">MVES_001540</name>
</gene>
<keyword evidence="5" id="KW-1185">Reference proteome</keyword>
<dbReference type="GO" id="GO:0046983">
    <property type="term" value="F:protein dimerization activity"/>
    <property type="evidence" value="ECO:0007669"/>
    <property type="project" value="InterPro"/>
</dbReference>
<dbReference type="Proteomes" id="UP000232875">
    <property type="component" value="Unassembled WGS sequence"/>
</dbReference>
<dbReference type="GO" id="GO:0005802">
    <property type="term" value="C:trans-Golgi network"/>
    <property type="evidence" value="ECO:0007669"/>
    <property type="project" value="TreeGrafter"/>
</dbReference>
<dbReference type="STRING" id="2020962.A0A2N1JCG4"/>